<dbReference type="Proteomes" id="UP000318148">
    <property type="component" value="Unassembled WGS sequence"/>
</dbReference>
<name>A0A520LMF1_9GAMM</name>
<dbReference type="EMBL" id="SHBO01000028">
    <property type="protein sequence ID" value="RZO06300.1"/>
    <property type="molecule type" value="Genomic_DNA"/>
</dbReference>
<comment type="caution">
    <text evidence="2">The sequence shown here is derived from an EMBL/GenBank/DDBJ whole genome shotgun (WGS) entry which is preliminary data.</text>
</comment>
<evidence type="ECO:0000313" key="3">
    <source>
        <dbReference type="Proteomes" id="UP000318148"/>
    </source>
</evidence>
<evidence type="ECO:0008006" key="4">
    <source>
        <dbReference type="Google" id="ProtNLM"/>
    </source>
</evidence>
<reference evidence="2 3" key="1">
    <citation type="submission" date="2019-02" db="EMBL/GenBank/DDBJ databases">
        <title>Prokaryotic population dynamics and viral predation in marine succession experiment using metagenomics: the confinement effect.</title>
        <authorList>
            <person name="Haro-Moreno J.M."/>
            <person name="Rodriguez-Valera F."/>
            <person name="Lopez-Perez M."/>
        </authorList>
    </citation>
    <scope>NUCLEOTIDE SEQUENCE [LARGE SCALE GENOMIC DNA]</scope>
    <source>
        <strain evidence="2">MED-G169</strain>
    </source>
</reference>
<proteinExistence type="predicted"/>
<dbReference type="AlphaFoldDB" id="A0A520LMF1"/>
<sequence length="111" mass="12124">MDSENLYQEQAFTDQSVGSIRQLTPVKADGSVDTNRKILFYGSAQIMTGMGPIPINFELEGTTIGEAANDFSAKSEIAVKETMEELEKMRRDQASQIVVPGKQNPTPGIIT</sequence>
<evidence type="ECO:0000313" key="2">
    <source>
        <dbReference type="EMBL" id="RZO06300.1"/>
    </source>
</evidence>
<organism evidence="2 3">
    <name type="scientific">SAR92 clade bacterium</name>
    <dbReference type="NCBI Taxonomy" id="2315479"/>
    <lineage>
        <taxon>Bacteria</taxon>
        <taxon>Pseudomonadati</taxon>
        <taxon>Pseudomonadota</taxon>
        <taxon>Gammaproteobacteria</taxon>
        <taxon>Cellvibrionales</taxon>
        <taxon>Porticoccaceae</taxon>
        <taxon>SAR92 clade</taxon>
    </lineage>
</organism>
<accession>A0A520LMF1</accession>
<protein>
    <recommendedName>
        <fullName evidence="4">Cytoplasmic protein</fullName>
    </recommendedName>
</protein>
<gene>
    <name evidence="2" type="ORF">EVB02_02725</name>
</gene>
<feature type="region of interest" description="Disordered" evidence="1">
    <location>
        <begin position="90"/>
        <end position="111"/>
    </location>
</feature>
<evidence type="ECO:0000256" key="1">
    <source>
        <dbReference type="SAM" id="MobiDB-lite"/>
    </source>
</evidence>